<dbReference type="InterPro" id="IPR003864">
    <property type="entry name" value="CSC1/OSCA1-like_7TM"/>
</dbReference>
<feature type="transmembrane region" description="Helical" evidence="9">
    <location>
        <begin position="39"/>
        <end position="61"/>
    </location>
</feature>
<dbReference type="Pfam" id="PF12621">
    <property type="entry name" value="PHM7_ext"/>
    <property type="match status" value="1"/>
</dbReference>
<feature type="transmembrane region" description="Helical" evidence="9">
    <location>
        <begin position="548"/>
        <end position="581"/>
    </location>
</feature>
<feature type="coiled-coil region" evidence="7">
    <location>
        <begin position="249"/>
        <end position="280"/>
    </location>
</feature>
<feature type="compositionally biased region" description="Polar residues" evidence="8">
    <location>
        <begin position="1"/>
        <end position="18"/>
    </location>
</feature>
<dbReference type="Proteomes" id="UP001152592">
    <property type="component" value="Unassembled WGS sequence"/>
</dbReference>
<evidence type="ECO:0000313" key="14">
    <source>
        <dbReference type="EMBL" id="CAG8405881.1"/>
    </source>
</evidence>
<evidence type="ECO:0000256" key="4">
    <source>
        <dbReference type="ARBA" id="ARBA00022692"/>
    </source>
</evidence>
<comment type="caution">
    <text evidence="14">The sequence shown here is derived from an EMBL/GenBank/DDBJ whole genome shotgun (WGS) entry which is preliminary data.</text>
</comment>
<dbReference type="Pfam" id="PF13967">
    <property type="entry name" value="RSN1_TM"/>
    <property type="match status" value="1"/>
</dbReference>
<feature type="transmembrane region" description="Helical" evidence="9">
    <location>
        <begin position="120"/>
        <end position="139"/>
    </location>
</feature>
<comment type="subcellular location">
    <subcellularLocation>
        <location evidence="1">Membrane</location>
        <topology evidence="1">Multi-pass membrane protein</topology>
    </subcellularLocation>
</comment>
<feature type="transmembrane region" description="Helical" evidence="9">
    <location>
        <begin position="502"/>
        <end position="528"/>
    </location>
</feature>
<dbReference type="PANTHER" id="PTHR13018">
    <property type="entry name" value="PROBABLE MEMBRANE PROTEIN DUF221-RELATED"/>
    <property type="match status" value="1"/>
</dbReference>
<dbReference type="GO" id="GO:0005227">
    <property type="term" value="F:calcium-activated cation channel activity"/>
    <property type="evidence" value="ECO:0007669"/>
    <property type="project" value="InterPro"/>
</dbReference>
<dbReference type="InterPro" id="IPR045122">
    <property type="entry name" value="Csc1-like"/>
</dbReference>
<sequence length="851" mass="96667">MSNITDNDTNIGSSRGDASTTSGDVVGGLTGGGGSSGSALMMTLLPALVYALFWISLFLIFRRTQRRWYAPRSYLPDLHEHERSPELPSGWVNWLGTFLKIEDNHVLHHSSLDGYLFLRFLRVLAATCLTGCLITWPILLPLHATGGNGNTELDMLSFSNVANPHRYFANATVACVYFTFVFYVVVRESMYYANLRQAYLNSPAYASRMSSRTVLFMSVPDAYKNQEKIQQVFGDSIRRMWITSDCKKLDKMVNERDKLAEKLETAETKLIRRANKVRRQELKKEFSIDTCLDCESSNPAWSHKVKRPTHRLKFFGKKVDSVHWYRAELKKKIEEVAILQNKHQKNEATQLSAIFVEFNSQADAQVALQTLSHHQPFHMTPRFIGISPREVVWSALNLSWWQRIVRRFAVQGFLAALVIFWSFPAALVGAISNITYICGIITPLKFIMSLPDVIKGAIEGLLPSAALAALMSLVPIICRVCARRAGVPSKARVELFTQSAHFVFQVVQVFLVTTLTSAASAATAQIIQNPLSIKDLLAENLPKATNFYISYFILQGLTMSSMALVQIMSALVFKFVTTFFAYSPRRLFQRWAELGSLSWGNVFPVFTNMAVIALTYSCIAPLILGFAFLGLYLVYQAYRYNFLFVYDIEIDTKGLVYPRALQHLLTGLYLAEVCMIGLFAIKGAIGPLIIMAVFLVGNILAHMSLNEALAPLNSFLPRSLDAEEEMLQEKEDKAAEINEQRRPRALAFWRWFHPNVYKDYAALRRKIRRNVQEVSYTPEEMRTAYYEPCVASPPPTLWIPRDKWGFSNHEVMETDESIFITDKGAHLDEKNKIVWDKYDPHLPLRELKTLY</sequence>
<feature type="domain" description="CSC1/OSCA1-like 7TM region" evidence="10">
    <location>
        <begin position="406"/>
        <end position="679"/>
    </location>
</feature>
<dbReference type="PANTHER" id="PTHR13018:SF53">
    <property type="entry name" value="DUF221 DOMAIN PROTEIN"/>
    <property type="match status" value="1"/>
</dbReference>
<feature type="domain" description="CSC1/OSCA1-like N-terminal transmembrane" evidence="12">
    <location>
        <begin position="40"/>
        <end position="188"/>
    </location>
</feature>
<feature type="transmembrane region" description="Helical" evidence="9">
    <location>
        <begin position="413"/>
        <end position="442"/>
    </location>
</feature>
<evidence type="ECO:0000313" key="15">
    <source>
        <dbReference type="Proteomes" id="UP001152592"/>
    </source>
</evidence>
<feature type="transmembrane region" description="Helical" evidence="9">
    <location>
        <begin position="602"/>
        <end position="635"/>
    </location>
</feature>
<keyword evidence="6 9" id="KW-0472">Membrane</keyword>
<dbReference type="OrthoDB" id="10258130at2759"/>
<dbReference type="EMBL" id="CAJVPD010000260">
    <property type="protein sequence ID" value="CAG8405881.1"/>
    <property type="molecule type" value="Genomic_DNA"/>
</dbReference>
<keyword evidence="4 9" id="KW-0812">Transmembrane</keyword>
<evidence type="ECO:0000259" key="11">
    <source>
        <dbReference type="Pfam" id="PF12621"/>
    </source>
</evidence>
<keyword evidence="5 9" id="KW-1133">Transmembrane helix</keyword>
<dbReference type="Pfam" id="PF02714">
    <property type="entry name" value="RSN1_7TM"/>
    <property type="match status" value="1"/>
</dbReference>
<dbReference type="InterPro" id="IPR022257">
    <property type="entry name" value="PHM7_ext"/>
</dbReference>
<evidence type="ECO:0000256" key="3">
    <source>
        <dbReference type="ARBA" id="ARBA00022448"/>
    </source>
</evidence>
<feature type="domain" description="10TM putative phosphate transporter extracellular tail" evidence="11">
    <location>
        <begin position="751"/>
        <end position="840"/>
    </location>
</feature>
<evidence type="ECO:0000259" key="10">
    <source>
        <dbReference type="Pfam" id="PF02714"/>
    </source>
</evidence>
<dbReference type="Pfam" id="PF14703">
    <property type="entry name" value="PHM7_cyt"/>
    <property type="match status" value="1"/>
</dbReference>
<evidence type="ECO:0000256" key="7">
    <source>
        <dbReference type="SAM" id="Coils"/>
    </source>
</evidence>
<evidence type="ECO:0008006" key="16">
    <source>
        <dbReference type="Google" id="ProtNLM"/>
    </source>
</evidence>
<keyword evidence="7" id="KW-0175">Coiled coil</keyword>
<evidence type="ECO:0000256" key="8">
    <source>
        <dbReference type="SAM" id="MobiDB-lite"/>
    </source>
</evidence>
<proteinExistence type="inferred from homology"/>
<feature type="transmembrane region" description="Helical" evidence="9">
    <location>
        <begin position="167"/>
        <end position="186"/>
    </location>
</feature>
<feature type="transmembrane region" description="Helical" evidence="9">
    <location>
        <begin position="462"/>
        <end position="482"/>
    </location>
</feature>
<protein>
    <recommendedName>
        <fullName evidence="16">DUF221 domain-containing protein</fullName>
    </recommendedName>
</protein>
<dbReference type="GO" id="GO:0005886">
    <property type="term" value="C:plasma membrane"/>
    <property type="evidence" value="ECO:0007669"/>
    <property type="project" value="TreeGrafter"/>
</dbReference>
<dbReference type="AlphaFoldDB" id="A0A9W4NQX1"/>
<evidence type="ECO:0000256" key="1">
    <source>
        <dbReference type="ARBA" id="ARBA00004141"/>
    </source>
</evidence>
<name>A0A9W4NQX1_9EURO</name>
<comment type="similarity">
    <text evidence="2">Belongs to the CSC1 (TC 1.A.17) family.</text>
</comment>
<keyword evidence="3" id="KW-0813">Transport</keyword>
<organism evidence="14 15">
    <name type="scientific">Penicillium salamii</name>
    <dbReference type="NCBI Taxonomy" id="1612424"/>
    <lineage>
        <taxon>Eukaryota</taxon>
        <taxon>Fungi</taxon>
        <taxon>Dikarya</taxon>
        <taxon>Ascomycota</taxon>
        <taxon>Pezizomycotina</taxon>
        <taxon>Eurotiomycetes</taxon>
        <taxon>Eurotiomycetidae</taxon>
        <taxon>Eurotiales</taxon>
        <taxon>Aspergillaceae</taxon>
        <taxon>Penicillium</taxon>
    </lineage>
</organism>
<accession>A0A9W4NQX1</accession>
<evidence type="ECO:0000256" key="2">
    <source>
        <dbReference type="ARBA" id="ARBA00007779"/>
    </source>
</evidence>
<evidence type="ECO:0000256" key="5">
    <source>
        <dbReference type="ARBA" id="ARBA00022989"/>
    </source>
</evidence>
<evidence type="ECO:0000259" key="13">
    <source>
        <dbReference type="Pfam" id="PF14703"/>
    </source>
</evidence>
<dbReference type="InterPro" id="IPR032880">
    <property type="entry name" value="CSC1/OSCA1-like_N"/>
</dbReference>
<feature type="region of interest" description="Disordered" evidence="8">
    <location>
        <begin position="1"/>
        <end position="25"/>
    </location>
</feature>
<dbReference type="InterPro" id="IPR027815">
    <property type="entry name" value="CSC1/OSCA1-like_cyt"/>
</dbReference>
<evidence type="ECO:0000256" key="6">
    <source>
        <dbReference type="ARBA" id="ARBA00023136"/>
    </source>
</evidence>
<feature type="domain" description="CSC1/OSCA1-like cytosolic" evidence="13">
    <location>
        <begin position="211"/>
        <end position="394"/>
    </location>
</feature>
<evidence type="ECO:0000256" key="9">
    <source>
        <dbReference type="SAM" id="Phobius"/>
    </source>
</evidence>
<reference evidence="14" key="1">
    <citation type="submission" date="2021-07" db="EMBL/GenBank/DDBJ databases">
        <authorList>
            <person name="Branca A.L. A."/>
        </authorList>
    </citation>
    <scope>NUCLEOTIDE SEQUENCE</scope>
</reference>
<gene>
    <name evidence="14" type="ORF">PSALAMII_LOCUS8182</name>
</gene>
<evidence type="ECO:0000259" key="12">
    <source>
        <dbReference type="Pfam" id="PF13967"/>
    </source>
</evidence>